<gene>
    <name evidence="5" type="ORF">Tci_029313</name>
</gene>
<dbReference type="Gene3D" id="4.10.60.10">
    <property type="entry name" value="Zinc finger, CCHC-type"/>
    <property type="match status" value="1"/>
</dbReference>
<reference evidence="5" key="1">
    <citation type="journal article" date="2019" name="Sci. Rep.">
        <title>Draft genome of Tanacetum cinerariifolium, the natural source of mosquito coil.</title>
        <authorList>
            <person name="Yamashiro T."/>
            <person name="Shiraishi A."/>
            <person name="Satake H."/>
            <person name="Nakayama K."/>
        </authorList>
    </citation>
    <scope>NUCLEOTIDE SEQUENCE</scope>
</reference>
<organism evidence="5">
    <name type="scientific">Tanacetum cinerariifolium</name>
    <name type="common">Dalmatian daisy</name>
    <name type="synonym">Chrysanthemum cinerariifolium</name>
    <dbReference type="NCBI Taxonomy" id="118510"/>
    <lineage>
        <taxon>Eukaryota</taxon>
        <taxon>Viridiplantae</taxon>
        <taxon>Streptophyta</taxon>
        <taxon>Embryophyta</taxon>
        <taxon>Tracheophyta</taxon>
        <taxon>Spermatophyta</taxon>
        <taxon>Magnoliopsida</taxon>
        <taxon>eudicotyledons</taxon>
        <taxon>Gunneridae</taxon>
        <taxon>Pentapetalae</taxon>
        <taxon>asterids</taxon>
        <taxon>campanulids</taxon>
        <taxon>Asterales</taxon>
        <taxon>Asteraceae</taxon>
        <taxon>Asteroideae</taxon>
        <taxon>Anthemideae</taxon>
        <taxon>Anthemidinae</taxon>
        <taxon>Tanacetum</taxon>
    </lineage>
</organism>
<feature type="region of interest" description="Disordered" evidence="3">
    <location>
        <begin position="870"/>
        <end position="889"/>
    </location>
</feature>
<feature type="region of interest" description="Disordered" evidence="3">
    <location>
        <begin position="1"/>
        <end position="20"/>
    </location>
</feature>
<keyword evidence="2" id="KW-0175">Coiled coil</keyword>
<feature type="region of interest" description="Disordered" evidence="3">
    <location>
        <begin position="294"/>
        <end position="314"/>
    </location>
</feature>
<evidence type="ECO:0000256" key="2">
    <source>
        <dbReference type="SAM" id="Coils"/>
    </source>
</evidence>
<dbReference type="InterPro" id="IPR001878">
    <property type="entry name" value="Znf_CCHC"/>
</dbReference>
<feature type="compositionally biased region" description="Acidic residues" evidence="3">
    <location>
        <begin position="109"/>
        <end position="118"/>
    </location>
</feature>
<name>A0A6L2LAQ6_TANCI</name>
<evidence type="ECO:0000256" key="3">
    <source>
        <dbReference type="SAM" id="MobiDB-lite"/>
    </source>
</evidence>
<keyword evidence="1" id="KW-0862">Zinc</keyword>
<feature type="compositionally biased region" description="Polar residues" evidence="3">
    <location>
        <begin position="127"/>
        <end position="141"/>
    </location>
</feature>
<dbReference type="SMART" id="SM00343">
    <property type="entry name" value="ZnF_C2HC"/>
    <property type="match status" value="2"/>
</dbReference>
<keyword evidence="1" id="KW-0863">Zinc-finger</keyword>
<feature type="region of interest" description="Disordered" evidence="3">
    <location>
        <begin position="477"/>
        <end position="528"/>
    </location>
</feature>
<feature type="compositionally biased region" description="Basic and acidic residues" evidence="3">
    <location>
        <begin position="871"/>
        <end position="882"/>
    </location>
</feature>
<evidence type="ECO:0000259" key="4">
    <source>
        <dbReference type="PROSITE" id="PS50158"/>
    </source>
</evidence>
<feature type="compositionally biased region" description="Low complexity" evidence="3">
    <location>
        <begin position="512"/>
        <end position="528"/>
    </location>
</feature>
<feature type="compositionally biased region" description="Basic and acidic residues" evidence="3">
    <location>
        <begin position="222"/>
        <end position="243"/>
    </location>
</feature>
<dbReference type="GO" id="GO:0003676">
    <property type="term" value="F:nucleic acid binding"/>
    <property type="evidence" value="ECO:0007669"/>
    <property type="project" value="InterPro"/>
</dbReference>
<feature type="domain" description="CCHC-type" evidence="4">
    <location>
        <begin position="719"/>
        <end position="734"/>
    </location>
</feature>
<feature type="region of interest" description="Disordered" evidence="3">
    <location>
        <begin position="905"/>
        <end position="924"/>
    </location>
</feature>
<feature type="compositionally biased region" description="Polar residues" evidence="3">
    <location>
        <begin position="1"/>
        <end position="10"/>
    </location>
</feature>
<feature type="region of interest" description="Disordered" evidence="3">
    <location>
        <begin position="103"/>
        <end position="143"/>
    </location>
</feature>
<evidence type="ECO:0000313" key="5">
    <source>
        <dbReference type="EMBL" id="GEU57335.1"/>
    </source>
</evidence>
<feature type="compositionally biased region" description="Gly residues" evidence="3">
    <location>
        <begin position="487"/>
        <end position="506"/>
    </location>
</feature>
<dbReference type="InterPro" id="IPR036875">
    <property type="entry name" value="Znf_CCHC_sf"/>
</dbReference>
<dbReference type="Pfam" id="PF00098">
    <property type="entry name" value="zf-CCHC"/>
    <property type="match status" value="1"/>
</dbReference>
<comment type="caution">
    <text evidence="5">The sequence shown here is derived from an EMBL/GenBank/DDBJ whole genome shotgun (WGS) entry which is preliminary data.</text>
</comment>
<dbReference type="PROSITE" id="PS50158">
    <property type="entry name" value="ZF_CCHC"/>
    <property type="match status" value="1"/>
</dbReference>
<evidence type="ECO:0000256" key="1">
    <source>
        <dbReference type="PROSITE-ProRule" id="PRU00047"/>
    </source>
</evidence>
<accession>A0A6L2LAQ6</accession>
<feature type="compositionally biased region" description="Basic and acidic residues" evidence="3">
    <location>
        <begin position="905"/>
        <end position="922"/>
    </location>
</feature>
<protein>
    <recommendedName>
        <fullName evidence="4">CCHC-type domain-containing protein</fullName>
    </recommendedName>
</protein>
<feature type="region of interest" description="Disordered" evidence="3">
    <location>
        <begin position="207"/>
        <end position="253"/>
    </location>
</feature>
<proteinExistence type="predicted"/>
<feature type="coiled-coil region" evidence="2">
    <location>
        <begin position="418"/>
        <end position="445"/>
    </location>
</feature>
<feature type="compositionally biased region" description="Basic and acidic residues" evidence="3">
    <location>
        <begin position="300"/>
        <end position="314"/>
    </location>
</feature>
<dbReference type="GO" id="GO:0008270">
    <property type="term" value="F:zinc ion binding"/>
    <property type="evidence" value="ECO:0007669"/>
    <property type="project" value="UniProtKB-KW"/>
</dbReference>
<sequence length="969" mass="108393">MAISVISVSPDSPEESVRTPAGRVMAISVISVSPDSPEESVRTPAGRRYLLSYLLPTVPPSPDHTPALPYIIPASPDYSPISDTEFDPSKDLSSDHIPSLPAILPFLSSDDDTTDGDTPDTPRSPTHGTPLTKITPSTQRSPVVPRHRVMILAPGQPIPYRLPYWYHLNGPLHMLTARNRVGPLPTHRLDVRPSVVHSLLDYFLPDDSARDSSSDSSSKASSDFHSDASFDSSSRHSLPDHSSPDLPSISAGTSRKRRRFPMISVPALSHASRALSPVRVDLIPSPKRVRNSDYLANVEVDSKESSEPPRSRRTDVGVDHVIERVDESHSEHEIDLIQVTIKACFDFADIIRSRRIYVRVVIETVARDEIMMDTRDIVEGRDYRVTHPVVSEDVQEVAQEERSSEGTYETLGSLGRMIVGVESALTALTERIAELERDNRRLRGTATVKGQRVDRLWRGMSSKEMEAREVAMNFKPMNESGDEQEGHNGGNGNGGNGGNGYRGNGGNRNRENGNGNRGNRNGGSNINGNINGNHGMNYGETVFNISNCPSKYQVKYATYTLQDSTLTWWNSRKRTIGVDVAYAMKWVGLMKLMTEVMVPDEEDRVKRFIKGLPDNIQGNVIAVNPARLKDAIRIANQLMDKKLQGYAARSAKIRGGWKVTQGITMDKNRHSRSKMLVGPCTVKCNNCKRVGHQKRDYRSAVVVPNMQRALFGNQQGVICNECGRPGHVKRDCPKLRNQNHGSRVRNKTRNKTSNNEATTIAYAIGRGGANLIPTSSQVLKMVDLIYVLGVDSHQLRMKVFSLLLADDAKEWWISEGDGKIPLGRNLLRNSSVDSISNHTMERMKCWKGENWGIDPLEFLSNVNTSFKNHKKVDGRTQKESKYENPSNTATNSFFKAYDVRSIEKENGHGQIKRKDNDKDDKRPHKNICTTEKFKAIKYSLGPNEEYFAIWRCEYDIWEINKDSLSQIYK</sequence>
<keyword evidence="1" id="KW-0479">Metal-binding</keyword>
<dbReference type="AlphaFoldDB" id="A0A6L2LAQ6"/>
<dbReference type="EMBL" id="BKCJ010003812">
    <property type="protein sequence ID" value="GEU57335.1"/>
    <property type="molecule type" value="Genomic_DNA"/>
</dbReference>
<dbReference type="SUPFAM" id="SSF57756">
    <property type="entry name" value="Retrovirus zinc finger-like domains"/>
    <property type="match status" value="1"/>
</dbReference>